<evidence type="ECO:0000256" key="6">
    <source>
        <dbReference type="ARBA" id="ARBA00038076"/>
    </source>
</evidence>
<dbReference type="Pfam" id="PF12704">
    <property type="entry name" value="MacB_PCD"/>
    <property type="match status" value="2"/>
</dbReference>
<evidence type="ECO:0000256" key="4">
    <source>
        <dbReference type="ARBA" id="ARBA00022989"/>
    </source>
</evidence>
<proteinExistence type="inferred from homology"/>
<dbReference type="PATRIC" id="fig|861299.3.peg.1285"/>
<dbReference type="InParanoid" id="W0RHC9"/>
<evidence type="ECO:0000259" key="10">
    <source>
        <dbReference type="Pfam" id="PF12704"/>
    </source>
</evidence>
<evidence type="ECO:0000256" key="2">
    <source>
        <dbReference type="ARBA" id="ARBA00022475"/>
    </source>
</evidence>
<dbReference type="InterPro" id="IPR050250">
    <property type="entry name" value="Macrolide_Exporter_MacB"/>
</dbReference>
<sequence>MRTLLADLRFAVRSLRRRRTFTAVALATIALAIGAATAIYGVVDAVLFRSLPYRDGGRILSVWQTDATRKTSMLLAASWDQMTLDYTDFIAWRAQQTSFTAVGAWSGFRRVLTTTSGFEEIVGTRVSPGLFELLGVRPVLGRTFLPGEDVPNGPHVAMLSYDAWQARFGGRRDVIGRALQFDDGPYEIVGVLPPGTTLARGKPGAPFWIPAGQQLGDVGKHNHSFFALGRLRPGVTEAQAALEAERLLGAGDPEAHRGARVTDFVRDETRAVRAPLLLLLGAVGLLLLVACVNVATLLLGEAASRGAEMSARTALGASRARLVRQLLTESALLSAGGAALGALLALWGTRVIVALAPPRIPGLGAVHVDARVLGVSFLAAAAAALLFGIVPALTLADAGPAALLRAGHVADGRGRLQRVLIAAELALSMVLLVGAGLLSRSLQALSSVDPGFRAEGVLTVPVMMRGKYWEDSLRLRAFQARVVPRVRAIPGVTAVSMATSPPFSGRSSSSPVLLPGESDAERGAHKHELEQRTVTPNYFATLGIPVLTGRSLGDADRVGAPLVAVISESAARRDFPTESALGKQVKWQGAWRTIVGVVADVKVSTLAGEARPSIYVPLAQDIDVPDLVLRTRGDPASVAAAVRAAVREVDPAFLVGDAESMEARVRRSFAEERFRTALVVLFGAMALVLSAVGTYGVAARAVNRRTREVGIRLAVGAPARSVVALVVNGTLRGVVVGVAVGTAGALAASRLLAPYLYAVTPHDPATYAAIVGFLAAVSVLASWIPARRAGRVAPASVLRGN</sequence>
<dbReference type="InterPro" id="IPR017800">
    <property type="entry name" value="ADOP"/>
</dbReference>
<dbReference type="Proteomes" id="UP000019151">
    <property type="component" value="Chromosome"/>
</dbReference>
<keyword evidence="4 8" id="KW-1133">Transmembrane helix</keyword>
<feature type="transmembrane region" description="Helical" evidence="8">
    <location>
        <begin position="331"/>
        <end position="353"/>
    </location>
</feature>
<dbReference type="EMBL" id="CP007128">
    <property type="protein sequence ID" value="AHG88803.1"/>
    <property type="molecule type" value="Genomic_DNA"/>
</dbReference>
<dbReference type="AlphaFoldDB" id="W0RHC9"/>
<accession>W0RHC9</accession>
<reference evidence="11 12" key="1">
    <citation type="journal article" date="2014" name="Genome Announc.">
        <title>Genome Sequence and Methylome of Soil Bacterium Gemmatirosa kalamazoonensis KBS708T, a Member of the Rarely Cultivated Gemmatimonadetes Phylum.</title>
        <authorList>
            <person name="Debruyn J.M."/>
            <person name="Radosevich M."/>
            <person name="Wommack K.E."/>
            <person name="Polson S.W."/>
            <person name="Hauser L.J."/>
            <person name="Fawaz M.N."/>
            <person name="Korlach J."/>
            <person name="Tsai Y.C."/>
        </authorList>
    </citation>
    <scope>NUCLEOTIDE SEQUENCE [LARGE SCALE GENOMIC DNA]</scope>
    <source>
        <strain evidence="11 12">KBS708</strain>
    </source>
</reference>
<dbReference type="InterPro" id="IPR003838">
    <property type="entry name" value="ABC3_permease_C"/>
</dbReference>
<feature type="domain" description="ABC3 transporter permease C-terminal" evidence="9">
    <location>
        <begin position="283"/>
        <end position="396"/>
    </location>
</feature>
<feature type="transmembrane region" description="Helical" evidence="8">
    <location>
        <begin position="419"/>
        <end position="438"/>
    </location>
</feature>
<feature type="domain" description="MacB-like periplasmic core" evidence="10">
    <location>
        <begin position="22"/>
        <end position="245"/>
    </location>
</feature>
<feature type="transmembrane region" description="Helical" evidence="8">
    <location>
        <begin position="733"/>
        <end position="753"/>
    </location>
</feature>
<feature type="transmembrane region" description="Helical" evidence="8">
    <location>
        <begin position="276"/>
        <end position="299"/>
    </location>
</feature>
<evidence type="ECO:0000256" key="5">
    <source>
        <dbReference type="ARBA" id="ARBA00023136"/>
    </source>
</evidence>
<dbReference type="HOGENOM" id="CLU_009433_1_0_0"/>
<feature type="transmembrane region" description="Helical" evidence="8">
    <location>
        <begin position="373"/>
        <end position="398"/>
    </location>
</feature>
<dbReference type="RefSeq" id="WP_104022324.1">
    <property type="nucleotide sequence ID" value="NZ_CP007128.1"/>
</dbReference>
<dbReference type="PANTHER" id="PTHR30572:SF4">
    <property type="entry name" value="ABC TRANSPORTER PERMEASE YTRF"/>
    <property type="match status" value="1"/>
</dbReference>
<feature type="transmembrane region" description="Helical" evidence="8">
    <location>
        <begin position="765"/>
        <end position="784"/>
    </location>
</feature>
<dbReference type="PANTHER" id="PTHR30572">
    <property type="entry name" value="MEMBRANE COMPONENT OF TRANSPORTER-RELATED"/>
    <property type="match status" value="1"/>
</dbReference>
<dbReference type="KEGG" id="gba:J421_1266"/>
<feature type="transmembrane region" description="Helical" evidence="8">
    <location>
        <begin position="677"/>
        <end position="697"/>
    </location>
</feature>
<feature type="region of interest" description="Disordered" evidence="7">
    <location>
        <begin position="500"/>
        <end position="527"/>
    </location>
</feature>
<evidence type="ECO:0000256" key="8">
    <source>
        <dbReference type="SAM" id="Phobius"/>
    </source>
</evidence>
<dbReference type="GO" id="GO:0005886">
    <property type="term" value="C:plasma membrane"/>
    <property type="evidence" value="ECO:0007669"/>
    <property type="project" value="UniProtKB-SubCell"/>
</dbReference>
<name>W0RHC9_9BACT</name>
<feature type="domain" description="ABC3 transporter permease C-terminal" evidence="9">
    <location>
        <begin position="681"/>
        <end position="792"/>
    </location>
</feature>
<evidence type="ECO:0000259" key="9">
    <source>
        <dbReference type="Pfam" id="PF02687"/>
    </source>
</evidence>
<comment type="subcellular location">
    <subcellularLocation>
        <location evidence="1">Cell membrane</location>
        <topology evidence="1">Multi-pass membrane protein</topology>
    </subcellularLocation>
</comment>
<gene>
    <name evidence="11" type="ORF">J421_1266</name>
</gene>
<protein>
    <submittedName>
        <fullName evidence="11">Permease</fullName>
    </submittedName>
</protein>
<dbReference type="InterPro" id="IPR025857">
    <property type="entry name" value="MacB_PCD"/>
</dbReference>
<dbReference type="eggNOG" id="COG0577">
    <property type="taxonomic scope" value="Bacteria"/>
</dbReference>
<dbReference type="NCBIfam" id="TIGR03434">
    <property type="entry name" value="ADOP"/>
    <property type="match status" value="1"/>
</dbReference>
<comment type="similarity">
    <text evidence="6">Belongs to the ABC-4 integral membrane protein family.</text>
</comment>
<dbReference type="STRING" id="861299.J421_1266"/>
<keyword evidence="3 8" id="KW-0812">Transmembrane</keyword>
<evidence type="ECO:0000313" key="12">
    <source>
        <dbReference type="Proteomes" id="UP000019151"/>
    </source>
</evidence>
<keyword evidence="12" id="KW-1185">Reference proteome</keyword>
<dbReference type="Pfam" id="PF02687">
    <property type="entry name" value="FtsX"/>
    <property type="match status" value="2"/>
</dbReference>
<keyword evidence="2" id="KW-1003">Cell membrane</keyword>
<evidence type="ECO:0000313" key="11">
    <source>
        <dbReference type="EMBL" id="AHG88803.1"/>
    </source>
</evidence>
<feature type="compositionally biased region" description="Low complexity" evidence="7">
    <location>
        <begin position="500"/>
        <end position="511"/>
    </location>
</feature>
<feature type="domain" description="MacB-like periplasmic core" evidence="10">
    <location>
        <begin position="426"/>
        <end position="643"/>
    </location>
</feature>
<evidence type="ECO:0000256" key="3">
    <source>
        <dbReference type="ARBA" id="ARBA00022692"/>
    </source>
</evidence>
<keyword evidence="5 8" id="KW-0472">Membrane</keyword>
<evidence type="ECO:0000256" key="7">
    <source>
        <dbReference type="SAM" id="MobiDB-lite"/>
    </source>
</evidence>
<dbReference type="OrthoDB" id="9770036at2"/>
<organism evidence="11 12">
    <name type="scientific">Gemmatirosa kalamazoonensis</name>
    <dbReference type="NCBI Taxonomy" id="861299"/>
    <lineage>
        <taxon>Bacteria</taxon>
        <taxon>Pseudomonadati</taxon>
        <taxon>Gemmatimonadota</taxon>
        <taxon>Gemmatimonadia</taxon>
        <taxon>Gemmatimonadales</taxon>
        <taxon>Gemmatimonadaceae</taxon>
        <taxon>Gemmatirosa</taxon>
    </lineage>
</organism>
<evidence type="ECO:0000256" key="1">
    <source>
        <dbReference type="ARBA" id="ARBA00004651"/>
    </source>
</evidence>
<dbReference type="GO" id="GO:0022857">
    <property type="term" value="F:transmembrane transporter activity"/>
    <property type="evidence" value="ECO:0007669"/>
    <property type="project" value="TreeGrafter"/>
</dbReference>
<feature type="transmembrane region" description="Helical" evidence="8">
    <location>
        <begin position="21"/>
        <end position="43"/>
    </location>
</feature>